<dbReference type="InterPro" id="IPR000182">
    <property type="entry name" value="GNAT_dom"/>
</dbReference>
<proteinExistence type="predicted"/>
<dbReference type="PANTHER" id="PTHR43610:SF1">
    <property type="entry name" value="N-ACETYLTRANSFERASE DOMAIN-CONTAINING PROTEIN"/>
    <property type="match status" value="1"/>
</dbReference>
<sequence length="205" mass="23335">MGEISDCREPSLPPESLILEGKRLVLKPPTAEDEGPMCMIYSDRITTKHLPQHHRPDGWTKEEMTERRRYQAEQCSQGKRIVFTIHLPENACSGGETSIVAGTAGLTLDEDSGEFGIILHHPFWKRGLCTEATYLCLNYAFTSRSIKRVDWVTAKDNAQMRGWCESLGLEAYDKEAPEMGESVAYSLTRSEWYNNVRHILEQRLS</sequence>
<protein>
    <recommendedName>
        <fullName evidence="1">N-acetyltransferase domain-containing protein</fullName>
    </recommendedName>
</protein>
<evidence type="ECO:0000313" key="3">
    <source>
        <dbReference type="Proteomes" id="UP000244005"/>
    </source>
</evidence>
<accession>A0A2R6XS11</accession>
<gene>
    <name evidence="2" type="ORF">MARPO_0004s0155</name>
</gene>
<dbReference type="EMBL" id="KZ772676">
    <property type="protein sequence ID" value="PTQ48893.1"/>
    <property type="molecule type" value="Genomic_DNA"/>
</dbReference>
<dbReference type="Gene3D" id="3.40.630.30">
    <property type="match status" value="1"/>
</dbReference>
<feature type="domain" description="N-acetyltransferase" evidence="1">
    <location>
        <begin position="23"/>
        <end position="169"/>
    </location>
</feature>
<reference evidence="3" key="1">
    <citation type="journal article" date="2017" name="Cell">
        <title>Insights into land plant evolution garnered from the Marchantia polymorpha genome.</title>
        <authorList>
            <person name="Bowman J.L."/>
            <person name="Kohchi T."/>
            <person name="Yamato K.T."/>
            <person name="Jenkins J."/>
            <person name="Shu S."/>
            <person name="Ishizaki K."/>
            <person name="Yamaoka S."/>
            <person name="Nishihama R."/>
            <person name="Nakamura Y."/>
            <person name="Berger F."/>
            <person name="Adam C."/>
            <person name="Aki S.S."/>
            <person name="Althoff F."/>
            <person name="Araki T."/>
            <person name="Arteaga-Vazquez M.A."/>
            <person name="Balasubrmanian S."/>
            <person name="Barry K."/>
            <person name="Bauer D."/>
            <person name="Boehm C.R."/>
            <person name="Briginshaw L."/>
            <person name="Caballero-Perez J."/>
            <person name="Catarino B."/>
            <person name="Chen F."/>
            <person name="Chiyoda S."/>
            <person name="Chovatia M."/>
            <person name="Davies K.M."/>
            <person name="Delmans M."/>
            <person name="Demura T."/>
            <person name="Dierschke T."/>
            <person name="Dolan L."/>
            <person name="Dorantes-Acosta A.E."/>
            <person name="Eklund D.M."/>
            <person name="Florent S.N."/>
            <person name="Flores-Sandoval E."/>
            <person name="Fujiyama A."/>
            <person name="Fukuzawa H."/>
            <person name="Galik B."/>
            <person name="Grimanelli D."/>
            <person name="Grimwood J."/>
            <person name="Grossniklaus U."/>
            <person name="Hamada T."/>
            <person name="Haseloff J."/>
            <person name="Hetherington A.J."/>
            <person name="Higo A."/>
            <person name="Hirakawa Y."/>
            <person name="Hundley H.N."/>
            <person name="Ikeda Y."/>
            <person name="Inoue K."/>
            <person name="Inoue S.I."/>
            <person name="Ishida S."/>
            <person name="Jia Q."/>
            <person name="Kakita M."/>
            <person name="Kanazawa T."/>
            <person name="Kawai Y."/>
            <person name="Kawashima T."/>
            <person name="Kennedy M."/>
            <person name="Kinose K."/>
            <person name="Kinoshita T."/>
            <person name="Kohara Y."/>
            <person name="Koide E."/>
            <person name="Komatsu K."/>
            <person name="Kopischke S."/>
            <person name="Kubo M."/>
            <person name="Kyozuka J."/>
            <person name="Lagercrantz U."/>
            <person name="Lin S.S."/>
            <person name="Lindquist E."/>
            <person name="Lipzen A.M."/>
            <person name="Lu C.W."/>
            <person name="De Luna E."/>
            <person name="Martienssen R.A."/>
            <person name="Minamino N."/>
            <person name="Mizutani M."/>
            <person name="Mizutani M."/>
            <person name="Mochizuki N."/>
            <person name="Monte I."/>
            <person name="Mosher R."/>
            <person name="Nagasaki H."/>
            <person name="Nakagami H."/>
            <person name="Naramoto S."/>
            <person name="Nishitani K."/>
            <person name="Ohtani M."/>
            <person name="Okamoto T."/>
            <person name="Okumura M."/>
            <person name="Phillips J."/>
            <person name="Pollak B."/>
            <person name="Reinders A."/>
            <person name="Rovekamp M."/>
            <person name="Sano R."/>
            <person name="Sawa S."/>
            <person name="Schmid M.W."/>
            <person name="Shirakawa M."/>
            <person name="Solano R."/>
            <person name="Spunde A."/>
            <person name="Suetsugu N."/>
            <person name="Sugano S."/>
            <person name="Sugiyama A."/>
            <person name="Sun R."/>
            <person name="Suzuki Y."/>
            <person name="Takenaka M."/>
            <person name="Takezawa D."/>
            <person name="Tomogane H."/>
            <person name="Tsuzuki M."/>
            <person name="Ueda T."/>
            <person name="Umeda M."/>
            <person name="Ward J.M."/>
            <person name="Watanabe Y."/>
            <person name="Yazaki K."/>
            <person name="Yokoyama R."/>
            <person name="Yoshitake Y."/>
            <person name="Yotsui I."/>
            <person name="Zachgo S."/>
            <person name="Schmutz J."/>
        </authorList>
    </citation>
    <scope>NUCLEOTIDE SEQUENCE [LARGE SCALE GENOMIC DNA]</scope>
    <source>
        <strain evidence="3">Tak-1</strain>
    </source>
</reference>
<dbReference type="PANTHER" id="PTHR43610">
    <property type="entry name" value="BLL6696 PROTEIN"/>
    <property type="match status" value="1"/>
</dbReference>
<organism evidence="2 3">
    <name type="scientific">Marchantia polymorpha</name>
    <name type="common">Common liverwort</name>
    <name type="synonym">Marchantia aquatica</name>
    <dbReference type="NCBI Taxonomy" id="3197"/>
    <lineage>
        <taxon>Eukaryota</taxon>
        <taxon>Viridiplantae</taxon>
        <taxon>Streptophyta</taxon>
        <taxon>Embryophyta</taxon>
        <taxon>Marchantiophyta</taxon>
        <taxon>Marchantiopsida</taxon>
        <taxon>Marchantiidae</taxon>
        <taxon>Marchantiales</taxon>
        <taxon>Marchantiaceae</taxon>
        <taxon>Marchantia</taxon>
    </lineage>
</organism>
<dbReference type="AlphaFoldDB" id="A0A2R6XS11"/>
<dbReference type="SUPFAM" id="SSF55729">
    <property type="entry name" value="Acyl-CoA N-acyltransferases (Nat)"/>
    <property type="match status" value="1"/>
</dbReference>
<dbReference type="OrthoDB" id="64477at2759"/>
<dbReference type="InterPro" id="IPR016181">
    <property type="entry name" value="Acyl_CoA_acyltransferase"/>
</dbReference>
<dbReference type="OMA" id="VAIHRTH"/>
<evidence type="ECO:0000259" key="1">
    <source>
        <dbReference type="Pfam" id="PF13302"/>
    </source>
</evidence>
<dbReference type="Gramene" id="Mp3g15170.1">
    <property type="protein sequence ID" value="Mp3g15170.1.cds"/>
    <property type="gene ID" value="Mp3g15170"/>
</dbReference>
<evidence type="ECO:0000313" key="2">
    <source>
        <dbReference type="EMBL" id="PTQ48893.1"/>
    </source>
</evidence>
<dbReference type="GO" id="GO:0016747">
    <property type="term" value="F:acyltransferase activity, transferring groups other than amino-acyl groups"/>
    <property type="evidence" value="ECO:0007669"/>
    <property type="project" value="InterPro"/>
</dbReference>
<keyword evidence="3" id="KW-1185">Reference proteome</keyword>
<dbReference type="Pfam" id="PF13302">
    <property type="entry name" value="Acetyltransf_3"/>
    <property type="match status" value="1"/>
</dbReference>
<name>A0A2R6XS11_MARPO</name>
<dbReference type="Proteomes" id="UP000244005">
    <property type="component" value="Unassembled WGS sequence"/>
</dbReference>